<dbReference type="Pfam" id="PF25601">
    <property type="entry name" value="AAA_lid_14"/>
    <property type="match status" value="1"/>
</dbReference>
<keyword evidence="7" id="KW-1185">Reference proteome</keyword>
<evidence type="ECO:0000259" key="5">
    <source>
        <dbReference type="PROSITE" id="PS50045"/>
    </source>
</evidence>
<dbReference type="InterPro" id="IPR002078">
    <property type="entry name" value="Sigma_54_int"/>
</dbReference>
<evidence type="ECO:0000313" key="6">
    <source>
        <dbReference type="EMBL" id="MBB5020085.1"/>
    </source>
</evidence>
<dbReference type="PROSITE" id="PS50045">
    <property type="entry name" value="SIGMA54_INTERACT_4"/>
    <property type="match status" value="1"/>
</dbReference>
<dbReference type="PANTHER" id="PTHR32071">
    <property type="entry name" value="TRANSCRIPTIONAL REGULATORY PROTEIN"/>
    <property type="match status" value="1"/>
</dbReference>
<dbReference type="InterPro" id="IPR058031">
    <property type="entry name" value="AAA_lid_NorR"/>
</dbReference>
<evidence type="ECO:0000256" key="1">
    <source>
        <dbReference type="ARBA" id="ARBA00022741"/>
    </source>
</evidence>
<dbReference type="Gene3D" id="1.10.8.60">
    <property type="match status" value="1"/>
</dbReference>
<feature type="domain" description="Sigma-54 factor interaction" evidence="5">
    <location>
        <begin position="151"/>
        <end position="375"/>
    </location>
</feature>
<dbReference type="InterPro" id="IPR003593">
    <property type="entry name" value="AAA+_ATPase"/>
</dbReference>
<dbReference type="Gene3D" id="1.10.10.60">
    <property type="entry name" value="Homeodomain-like"/>
    <property type="match status" value="1"/>
</dbReference>
<comment type="caution">
    <text evidence="6">The sequence shown here is derived from an EMBL/GenBank/DDBJ whole genome shotgun (WGS) entry which is preliminary data.</text>
</comment>
<organism evidence="6 7">
    <name type="scientific">Chitinivorax tropicus</name>
    <dbReference type="NCBI Taxonomy" id="714531"/>
    <lineage>
        <taxon>Bacteria</taxon>
        <taxon>Pseudomonadati</taxon>
        <taxon>Pseudomonadota</taxon>
        <taxon>Betaproteobacteria</taxon>
        <taxon>Chitinivorax</taxon>
    </lineage>
</organism>
<dbReference type="Proteomes" id="UP000575898">
    <property type="component" value="Unassembled WGS sequence"/>
</dbReference>
<keyword evidence="3" id="KW-0805">Transcription regulation</keyword>
<dbReference type="GO" id="GO:0043565">
    <property type="term" value="F:sequence-specific DNA binding"/>
    <property type="evidence" value="ECO:0007669"/>
    <property type="project" value="InterPro"/>
</dbReference>
<protein>
    <submittedName>
        <fullName evidence="6">Two-component system nitrogen regulation response regulator GlnG</fullName>
    </submittedName>
</protein>
<dbReference type="Pfam" id="PF00158">
    <property type="entry name" value="Sigma54_activat"/>
    <property type="match status" value="1"/>
</dbReference>
<dbReference type="InterPro" id="IPR002197">
    <property type="entry name" value="HTH_Fis"/>
</dbReference>
<dbReference type="SUPFAM" id="SSF52540">
    <property type="entry name" value="P-loop containing nucleoside triphosphate hydrolases"/>
    <property type="match status" value="1"/>
</dbReference>
<evidence type="ECO:0000256" key="2">
    <source>
        <dbReference type="ARBA" id="ARBA00022840"/>
    </source>
</evidence>
<dbReference type="SMART" id="SM00382">
    <property type="entry name" value="AAA"/>
    <property type="match status" value="1"/>
</dbReference>
<dbReference type="PROSITE" id="PS00688">
    <property type="entry name" value="SIGMA54_INTERACT_3"/>
    <property type="match status" value="1"/>
</dbReference>
<accession>A0A840MRN6</accession>
<evidence type="ECO:0000313" key="7">
    <source>
        <dbReference type="Proteomes" id="UP000575898"/>
    </source>
</evidence>
<keyword evidence="1" id="KW-0547">Nucleotide-binding</keyword>
<keyword evidence="4" id="KW-0804">Transcription</keyword>
<dbReference type="RefSeq" id="WP_184041491.1">
    <property type="nucleotide sequence ID" value="NZ_JACHHY010000024.1"/>
</dbReference>
<name>A0A840MRN6_9PROT</name>
<keyword evidence="2" id="KW-0067">ATP-binding</keyword>
<sequence length="517" mass="55573">MIEPDNDSTLTSPLLNLANRGGYLFGVTVLWHPDSAMVGAQWVAPADMGQITLNRFSPLFLPPDQLTPLPIGHQAVSRVPIMLLLNISGGLQIVPPESRMLVELNGVAMSGPMELTADQLGRGVVLGLGGLVLLCLHRVATLPRRGLASELIGVGSAMTRVRELVAQAASTDLPVLLLGETGSGKEVAARAIHRLSKRRDKPLVSVNMATLGESLAAADLFGVTKGAYTGAQSQRPGFFAEAGEGTLFLDEIGDTPSTVQPMLLRVLETNEYRPLGATRNEISQARLIAATDRRLGPDSFNQPLLRRLEALVVHIPPLRARREDIGVLIGHLQQQWLAKTGVSAQLPFSFITELCCYDWPGNVRQLAHVLQNAVLTCQRGEWPTLANLVGEADRWYPAHLALTATATPAPPHQPSPVAMAVPKVRQAPSALTEQQVVAALEQAGWRIRAAASLLGISRPSLYALIEINTLIRQPDALSIDELQAALLASDGDIDQCAACLKTPREALRRHLKAQGLL</sequence>
<evidence type="ECO:0000256" key="4">
    <source>
        <dbReference type="ARBA" id="ARBA00023163"/>
    </source>
</evidence>
<dbReference type="EMBL" id="JACHHY010000024">
    <property type="protein sequence ID" value="MBB5020085.1"/>
    <property type="molecule type" value="Genomic_DNA"/>
</dbReference>
<dbReference type="Gene3D" id="3.40.50.300">
    <property type="entry name" value="P-loop containing nucleotide triphosphate hydrolases"/>
    <property type="match status" value="1"/>
</dbReference>
<reference evidence="6 7" key="1">
    <citation type="submission" date="2020-08" db="EMBL/GenBank/DDBJ databases">
        <title>Genomic Encyclopedia of Type Strains, Phase IV (KMG-IV): sequencing the most valuable type-strain genomes for metagenomic binning, comparative biology and taxonomic classification.</title>
        <authorList>
            <person name="Goeker M."/>
        </authorList>
    </citation>
    <scope>NUCLEOTIDE SEQUENCE [LARGE SCALE GENOMIC DNA]</scope>
    <source>
        <strain evidence="6 7">DSM 27165</strain>
    </source>
</reference>
<dbReference type="AlphaFoldDB" id="A0A840MRN6"/>
<gene>
    <name evidence="6" type="ORF">HNQ59_003398</name>
</gene>
<dbReference type="InterPro" id="IPR027417">
    <property type="entry name" value="P-loop_NTPase"/>
</dbReference>
<dbReference type="GO" id="GO:0006355">
    <property type="term" value="P:regulation of DNA-templated transcription"/>
    <property type="evidence" value="ECO:0007669"/>
    <property type="project" value="InterPro"/>
</dbReference>
<proteinExistence type="predicted"/>
<dbReference type="InterPro" id="IPR025944">
    <property type="entry name" value="Sigma_54_int_dom_CS"/>
</dbReference>
<dbReference type="GO" id="GO:0005524">
    <property type="term" value="F:ATP binding"/>
    <property type="evidence" value="ECO:0007669"/>
    <property type="project" value="UniProtKB-KW"/>
</dbReference>
<dbReference type="CDD" id="cd00009">
    <property type="entry name" value="AAA"/>
    <property type="match status" value="1"/>
</dbReference>
<dbReference type="Pfam" id="PF02954">
    <property type="entry name" value="HTH_8"/>
    <property type="match status" value="1"/>
</dbReference>
<evidence type="ECO:0000256" key="3">
    <source>
        <dbReference type="ARBA" id="ARBA00023015"/>
    </source>
</evidence>